<dbReference type="PROSITE" id="PS00600">
    <property type="entry name" value="AA_TRANSFER_CLASS_3"/>
    <property type="match status" value="1"/>
</dbReference>
<dbReference type="EMBL" id="VOOR01000008">
    <property type="protein sequence ID" value="TXB66227.1"/>
    <property type="molecule type" value="Genomic_DNA"/>
</dbReference>
<dbReference type="SUPFAM" id="SSF53383">
    <property type="entry name" value="PLP-dependent transferases"/>
    <property type="match status" value="1"/>
</dbReference>
<proteinExistence type="inferred from homology"/>
<evidence type="ECO:0000256" key="4">
    <source>
        <dbReference type="ARBA" id="ARBA00022898"/>
    </source>
</evidence>
<dbReference type="PANTHER" id="PTHR11986">
    <property type="entry name" value="AMINOTRANSFERASE CLASS III"/>
    <property type="match status" value="1"/>
</dbReference>
<keyword evidence="7" id="KW-1185">Reference proteome</keyword>
<evidence type="ECO:0000256" key="2">
    <source>
        <dbReference type="ARBA" id="ARBA00022576"/>
    </source>
</evidence>
<dbReference type="InterPro" id="IPR050103">
    <property type="entry name" value="Class-III_PLP-dep_AT"/>
</dbReference>
<dbReference type="OrthoDB" id="730777at2"/>
<protein>
    <submittedName>
        <fullName evidence="6">Aspartate aminotransferase family protein</fullName>
    </submittedName>
</protein>
<dbReference type="GO" id="GO:0042802">
    <property type="term" value="F:identical protein binding"/>
    <property type="evidence" value="ECO:0007669"/>
    <property type="project" value="TreeGrafter"/>
</dbReference>
<comment type="similarity">
    <text evidence="5">Belongs to the class-III pyridoxal-phosphate-dependent aminotransferase family.</text>
</comment>
<keyword evidence="2 6" id="KW-0032">Aminotransferase</keyword>
<dbReference type="Gene3D" id="3.40.640.10">
    <property type="entry name" value="Type I PLP-dependent aspartate aminotransferase-like (Major domain)"/>
    <property type="match status" value="1"/>
</dbReference>
<keyword evidence="4 5" id="KW-0663">Pyridoxal phosphate</keyword>
<dbReference type="PIRSF" id="PIRSF000521">
    <property type="entry name" value="Transaminase_4ab_Lys_Orn"/>
    <property type="match status" value="1"/>
</dbReference>
<dbReference type="RefSeq" id="WP_147166396.1">
    <property type="nucleotide sequence ID" value="NZ_VOOR01000008.1"/>
</dbReference>
<reference evidence="6 7" key="1">
    <citation type="submission" date="2019-08" db="EMBL/GenBank/DDBJ databases">
        <title>Genome of Phaeodactylibacter luteus.</title>
        <authorList>
            <person name="Bowman J.P."/>
        </authorList>
    </citation>
    <scope>NUCLEOTIDE SEQUENCE [LARGE SCALE GENOMIC DNA]</scope>
    <source>
        <strain evidence="6 7">KCTC 42180</strain>
    </source>
</reference>
<sequence length="400" mass="43800">MNLRQLFLQHVAQTSAFPLMLEIERASGMYLYSPDGKSYLDLIAGIGVSSLGHCPPPVVEAAKAQMDRYLHTLVYGEFVLAPQVKLASLLSEQLPAPLDSVYFVNSGTEATEGAMKLAKRYTGRAEIVACKKAYHGSTQGAASLMWPKDFTQAFHPLLPGIRHIEYNCEWCLQHITAQTAAVVVETVQGEWGVRKPLPGYLKQLRRRCTEVGALLIFDEIQAGYGRTGTLFAFEQYDVVPDILLLAKGMGGGMPIGAFVASRDVMLALSEKPILGHITTFGGHPVSCAAALATLETLLKEHYIGEVKAKEALFLELLQHPAIVEVRSAGLWLAVELPSFGFVQRVIGHCLAQGLITDWFLFNDRSLRIAPPLIITAEQIQWACEVILDGIAIAEQESRQG</sequence>
<evidence type="ECO:0000313" key="7">
    <source>
        <dbReference type="Proteomes" id="UP000321580"/>
    </source>
</evidence>
<dbReference type="GO" id="GO:0030170">
    <property type="term" value="F:pyridoxal phosphate binding"/>
    <property type="evidence" value="ECO:0007669"/>
    <property type="project" value="InterPro"/>
</dbReference>
<dbReference type="InterPro" id="IPR015422">
    <property type="entry name" value="PyrdxlP-dep_Trfase_small"/>
</dbReference>
<dbReference type="GO" id="GO:0008483">
    <property type="term" value="F:transaminase activity"/>
    <property type="evidence" value="ECO:0007669"/>
    <property type="project" value="UniProtKB-KW"/>
</dbReference>
<dbReference type="Proteomes" id="UP000321580">
    <property type="component" value="Unassembled WGS sequence"/>
</dbReference>
<evidence type="ECO:0000256" key="5">
    <source>
        <dbReference type="RuleBase" id="RU003560"/>
    </source>
</evidence>
<name>A0A5C6RVV3_9BACT</name>
<dbReference type="CDD" id="cd00610">
    <property type="entry name" value="OAT_like"/>
    <property type="match status" value="1"/>
</dbReference>
<comment type="cofactor">
    <cofactor evidence="1">
        <name>pyridoxal 5'-phosphate</name>
        <dbReference type="ChEBI" id="CHEBI:597326"/>
    </cofactor>
</comment>
<dbReference type="Gene3D" id="3.90.1150.10">
    <property type="entry name" value="Aspartate Aminotransferase, domain 1"/>
    <property type="match status" value="1"/>
</dbReference>
<organism evidence="6 7">
    <name type="scientific">Phaeodactylibacter luteus</name>
    <dbReference type="NCBI Taxonomy" id="1564516"/>
    <lineage>
        <taxon>Bacteria</taxon>
        <taxon>Pseudomonadati</taxon>
        <taxon>Bacteroidota</taxon>
        <taxon>Saprospiria</taxon>
        <taxon>Saprospirales</taxon>
        <taxon>Haliscomenobacteraceae</taxon>
        <taxon>Phaeodactylibacter</taxon>
    </lineage>
</organism>
<evidence type="ECO:0000256" key="3">
    <source>
        <dbReference type="ARBA" id="ARBA00022679"/>
    </source>
</evidence>
<comment type="caution">
    <text evidence="6">The sequence shown here is derived from an EMBL/GenBank/DDBJ whole genome shotgun (WGS) entry which is preliminary data.</text>
</comment>
<dbReference type="FunFam" id="3.40.640.10:FF:000004">
    <property type="entry name" value="Acetylornithine aminotransferase"/>
    <property type="match status" value="1"/>
</dbReference>
<dbReference type="InterPro" id="IPR015424">
    <property type="entry name" value="PyrdxlP-dep_Trfase"/>
</dbReference>
<keyword evidence="3 6" id="KW-0808">Transferase</keyword>
<evidence type="ECO:0000313" key="6">
    <source>
        <dbReference type="EMBL" id="TXB66227.1"/>
    </source>
</evidence>
<dbReference type="InterPro" id="IPR005814">
    <property type="entry name" value="Aminotrans_3"/>
</dbReference>
<dbReference type="AlphaFoldDB" id="A0A5C6RVV3"/>
<dbReference type="PANTHER" id="PTHR11986:SF79">
    <property type="entry name" value="ACETYLORNITHINE AMINOTRANSFERASE, MITOCHONDRIAL"/>
    <property type="match status" value="1"/>
</dbReference>
<gene>
    <name evidence="6" type="ORF">FRY97_05280</name>
</gene>
<dbReference type="InterPro" id="IPR049704">
    <property type="entry name" value="Aminotrans_3_PPA_site"/>
</dbReference>
<accession>A0A5C6RVV3</accession>
<dbReference type="InterPro" id="IPR015421">
    <property type="entry name" value="PyrdxlP-dep_Trfase_major"/>
</dbReference>
<evidence type="ECO:0000256" key="1">
    <source>
        <dbReference type="ARBA" id="ARBA00001933"/>
    </source>
</evidence>
<dbReference type="Pfam" id="PF00202">
    <property type="entry name" value="Aminotran_3"/>
    <property type="match status" value="1"/>
</dbReference>